<dbReference type="KEGG" id="hro:HELRODRAFT_184989"/>
<dbReference type="STRING" id="6412.T1FM85"/>
<sequence>MSDSVNEINKNNLKHHSDYPPESVLNALFVKSADLPVSKPVEVCGYDFNEGLNYSKLFSSFATTGFQATNFALGVNEINKMLDKKMEPIPIDEQCEINLDPCGRAPTSCTIFLGYTSNMISSGIRETIRFLTQHNLVDCIVTTAGGVEEDIIKCFSPTYVGDFHFKGSMLRDMGINRIGNLLAPNDNYCKFQDWIMPILDQMLIEQKTENFKWTPSKIISRLGKEINDKSSVCYWCYKNNIPVYSPALTDGSLGDMLYMHSYRNPGLAIDIIEDLCMLNTRAVRARSTGVIILGGGLIKHHICNANMMRNGADFCLYVNTAQEFDGSDAGASPDEAISWGKIKKIAQPVKIHAEASLVFPLLVAETFAKRIDKMRSTEV</sequence>
<dbReference type="InterPro" id="IPR036982">
    <property type="entry name" value="Deoxyhypusine_synthase_sf"/>
</dbReference>
<evidence type="ECO:0000256" key="7">
    <source>
        <dbReference type="ARBA" id="ARBA00023027"/>
    </source>
</evidence>
<dbReference type="NCBIfam" id="TIGR00321">
    <property type="entry name" value="dhys"/>
    <property type="match status" value="1"/>
</dbReference>
<reference evidence="11" key="1">
    <citation type="submission" date="2012-12" db="EMBL/GenBank/DDBJ databases">
        <authorList>
            <person name="Hellsten U."/>
            <person name="Grimwood J."/>
            <person name="Chapman J.A."/>
            <person name="Shapiro H."/>
            <person name="Aerts A."/>
            <person name="Otillar R.P."/>
            <person name="Terry A.Y."/>
            <person name="Boore J.L."/>
            <person name="Simakov O."/>
            <person name="Marletaz F."/>
            <person name="Cho S.-J."/>
            <person name="Edsinger-Gonzales E."/>
            <person name="Havlak P."/>
            <person name="Kuo D.-H."/>
            <person name="Larsson T."/>
            <person name="Lv J."/>
            <person name="Arendt D."/>
            <person name="Savage R."/>
            <person name="Osoegawa K."/>
            <person name="de Jong P."/>
            <person name="Lindberg D.R."/>
            <person name="Seaver E.C."/>
            <person name="Weisblat D.A."/>
            <person name="Putnam N.H."/>
            <person name="Grigoriev I.V."/>
            <person name="Rokhsar D.S."/>
        </authorList>
    </citation>
    <scope>NUCLEOTIDE SEQUENCE</scope>
</reference>
<comment type="similarity">
    <text evidence="4">Belongs to the deoxyhypusine synthase family.</text>
</comment>
<dbReference type="Gene3D" id="3.40.910.10">
    <property type="entry name" value="Deoxyhypusine synthase"/>
    <property type="match status" value="1"/>
</dbReference>
<evidence type="ECO:0000256" key="6">
    <source>
        <dbReference type="ARBA" id="ARBA00022679"/>
    </source>
</evidence>
<evidence type="ECO:0000313" key="9">
    <source>
        <dbReference type="EMBL" id="ESO02420.1"/>
    </source>
</evidence>
<dbReference type="EC" id="2.5.1.46" evidence="5"/>
<dbReference type="InterPro" id="IPR029035">
    <property type="entry name" value="DHS-like_NAD/FAD-binding_dom"/>
</dbReference>
<accession>T1FM85</accession>
<comment type="cofactor">
    <cofactor evidence="2">
        <name>NAD(+)</name>
        <dbReference type="ChEBI" id="CHEBI:57540"/>
    </cofactor>
</comment>
<dbReference type="GO" id="GO:0034038">
    <property type="term" value="F:deoxyhypusine synthase activity"/>
    <property type="evidence" value="ECO:0000318"/>
    <property type="project" value="GO_Central"/>
</dbReference>
<evidence type="ECO:0000313" key="11">
    <source>
        <dbReference type="Proteomes" id="UP000015101"/>
    </source>
</evidence>
<dbReference type="OMA" id="HSIINAN"/>
<comment type="pathway">
    <text evidence="3">Protein modification; eIF5A hypusination.</text>
</comment>
<dbReference type="EnsemblMetazoa" id="HelroT184989">
    <property type="protein sequence ID" value="HelroP184989"/>
    <property type="gene ID" value="HelroG184989"/>
</dbReference>
<dbReference type="CTD" id="20209934"/>
<organism evidence="10 11">
    <name type="scientific">Helobdella robusta</name>
    <name type="common">Californian leech</name>
    <dbReference type="NCBI Taxonomy" id="6412"/>
    <lineage>
        <taxon>Eukaryota</taxon>
        <taxon>Metazoa</taxon>
        <taxon>Spiralia</taxon>
        <taxon>Lophotrochozoa</taxon>
        <taxon>Annelida</taxon>
        <taxon>Clitellata</taxon>
        <taxon>Hirudinea</taxon>
        <taxon>Rhynchobdellida</taxon>
        <taxon>Glossiphoniidae</taxon>
        <taxon>Helobdella</taxon>
    </lineage>
</organism>
<protein>
    <recommendedName>
        <fullName evidence="5">deoxyhypusine synthase</fullName>
        <ecNumber evidence="5">2.5.1.46</ecNumber>
    </recommendedName>
</protein>
<dbReference type="GeneID" id="20209934"/>
<dbReference type="GO" id="GO:0005737">
    <property type="term" value="C:cytoplasm"/>
    <property type="evidence" value="ECO:0000318"/>
    <property type="project" value="GO_Central"/>
</dbReference>
<evidence type="ECO:0000256" key="4">
    <source>
        <dbReference type="ARBA" id="ARBA00009892"/>
    </source>
</evidence>
<evidence type="ECO:0000256" key="3">
    <source>
        <dbReference type="ARBA" id="ARBA00005041"/>
    </source>
</evidence>
<dbReference type="Proteomes" id="UP000015101">
    <property type="component" value="Unassembled WGS sequence"/>
</dbReference>
<dbReference type="OrthoDB" id="294378at2759"/>
<dbReference type="FunCoup" id="T1FM85">
    <property type="interactions" value="1657"/>
</dbReference>
<keyword evidence="8" id="KW-0386">Hypusine biosynthesis</keyword>
<evidence type="ECO:0000256" key="2">
    <source>
        <dbReference type="ARBA" id="ARBA00001911"/>
    </source>
</evidence>
<reference evidence="10" key="3">
    <citation type="submission" date="2015-06" db="UniProtKB">
        <authorList>
            <consortium name="EnsemblMetazoa"/>
        </authorList>
    </citation>
    <scope>IDENTIFICATION</scope>
</reference>
<dbReference type="EMBL" id="AMQM01000880">
    <property type="status" value="NOT_ANNOTATED_CDS"/>
    <property type="molecule type" value="Genomic_DNA"/>
</dbReference>
<keyword evidence="7" id="KW-0520">NAD</keyword>
<dbReference type="RefSeq" id="XP_009019828.1">
    <property type="nucleotide sequence ID" value="XM_009021580.1"/>
</dbReference>
<dbReference type="eggNOG" id="KOG2924">
    <property type="taxonomic scope" value="Eukaryota"/>
</dbReference>
<dbReference type="Pfam" id="PF01916">
    <property type="entry name" value="DS"/>
    <property type="match status" value="1"/>
</dbReference>
<dbReference type="SUPFAM" id="SSF52467">
    <property type="entry name" value="DHS-like NAD/FAD-binding domain"/>
    <property type="match status" value="1"/>
</dbReference>
<dbReference type="InterPro" id="IPR002773">
    <property type="entry name" value="Deoxyhypusine_synthase"/>
</dbReference>
<dbReference type="EMBL" id="KB096742">
    <property type="protein sequence ID" value="ESO02420.1"/>
    <property type="molecule type" value="Genomic_DNA"/>
</dbReference>
<evidence type="ECO:0000313" key="10">
    <source>
        <dbReference type="EnsemblMetazoa" id="HelroP184989"/>
    </source>
</evidence>
<evidence type="ECO:0000256" key="8">
    <source>
        <dbReference type="ARBA" id="ARBA00023256"/>
    </source>
</evidence>
<dbReference type="GO" id="GO:0008216">
    <property type="term" value="P:spermidine metabolic process"/>
    <property type="evidence" value="ECO:0000318"/>
    <property type="project" value="GO_Central"/>
</dbReference>
<gene>
    <name evidence="10" type="primary">20209934</name>
    <name evidence="9" type="ORF">HELRODRAFT_184989</name>
</gene>
<keyword evidence="11" id="KW-1185">Reference proteome</keyword>
<reference evidence="9 11" key="2">
    <citation type="journal article" date="2013" name="Nature">
        <title>Insights into bilaterian evolution from three spiralian genomes.</title>
        <authorList>
            <person name="Simakov O."/>
            <person name="Marletaz F."/>
            <person name="Cho S.J."/>
            <person name="Edsinger-Gonzales E."/>
            <person name="Havlak P."/>
            <person name="Hellsten U."/>
            <person name="Kuo D.H."/>
            <person name="Larsson T."/>
            <person name="Lv J."/>
            <person name="Arendt D."/>
            <person name="Savage R."/>
            <person name="Osoegawa K."/>
            <person name="de Jong P."/>
            <person name="Grimwood J."/>
            <person name="Chapman J.A."/>
            <person name="Shapiro H."/>
            <person name="Aerts A."/>
            <person name="Otillar R.P."/>
            <person name="Terry A.Y."/>
            <person name="Boore J.L."/>
            <person name="Grigoriev I.V."/>
            <person name="Lindberg D.R."/>
            <person name="Seaver E.C."/>
            <person name="Weisblat D.A."/>
            <person name="Putnam N.H."/>
            <person name="Rokhsar D.S."/>
        </authorList>
    </citation>
    <scope>NUCLEOTIDE SEQUENCE</scope>
</reference>
<dbReference type="HOGENOM" id="CLU_039781_0_0_1"/>
<comment type="catalytic activity">
    <reaction evidence="1">
        <text>[eIF5A protein]-L-lysine + spermidine = [eIF5A protein]-deoxyhypusine + propane-1,3-diamine</text>
        <dbReference type="Rhea" id="RHEA:33299"/>
        <dbReference type="Rhea" id="RHEA-COMP:10143"/>
        <dbReference type="Rhea" id="RHEA-COMP:10144"/>
        <dbReference type="ChEBI" id="CHEBI:29969"/>
        <dbReference type="ChEBI" id="CHEBI:57484"/>
        <dbReference type="ChEBI" id="CHEBI:57834"/>
        <dbReference type="ChEBI" id="CHEBI:82657"/>
        <dbReference type="EC" id="2.5.1.46"/>
    </reaction>
</comment>
<name>T1FM85_HELRO</name>
<dbReference type="PANTHER" id="PTHR11703">
    <property type="entry name" value="DEOXYHYPUSINE SYNTHASE"/>
    <property type="match status" value="1"/>
</dbReference>
<dbReference type="AlphaFoldDB" id="T1FM85"/>
<dbReference type="FunFam" id="3.40.910.10:FF:000001">
    <property type="entry name" value="Probable deoxyhypusine synthase"/>
    <property type="match status" value="1"/>
</dbReference>
<dbReference type="PANTHER" id="PTHR11703:SF0">
    <property type="entry name" value="DEOXYHYPUSINE SYNTHASE"/>
    <property type="match status" value="1"/>
</dbReference>
<proteinExistence type="inferred from homology"/>
<evidence type="ECO:0000256" key="1">
    <source>
        <dbReference type="ARBA" id="ARBA00000952"/>
    </source>
</evidence>
<keyword evidence="6" id="KW-0808">Transferase</keyword>
<dbReference type="InParanoid" id="T1FM85"/>
<evidence type="ECO:0000256" key="5">
    <source>
        <dbReference type="ARBA" id="ARBA00012683"/>
    </source>
</evidence>